<evidence type="ECO:0000256" key="1">
    <source>
        <dbReference type="ARBA" id="ARBA00004141"/>
    </source>
</evidence>
<gene>
    <name evidence="11" type="ORF">Rsub_06623</name>
</gene>
<dbReference type="SUPFAM" id="SSF57850">
    <property type="entry name" value="RING/U-box"/>
    <property type="match status" value="1"/>
</dbReference>
<dbReference type="InterPro" id="IPR018957">
    <property type="entry name" value="Znf_C3HC4_RING-type"/>
</dbReference>
<dbReference type="GO" id="GO:0005789">
    <property type="term" value="C:endoplasmic reticulum membrane"/>
    <property type="evidence" value="ECO:0007669"/>
    <property type="project" value="TreeGrafter"/>
</dbReference>
<dbReference type="InterPro" id="IPR001841">
    <property type="entry name" value="Znf_RING"/>
</dbReference>
<evidence type="ECO:0000256" key="3">
    <source>
        <dbReference type="ARBA" id="ARBA00022723"/>
    </source>
</evidence>
<evidence type="ECO:0000256" key="2">
    <source>
        <dbReference type="ARBA" id="ARBA00022692"/>
    </source>
</evidence>
<keyword evidence="4 8" id="KW-0863">Zinc-finger</keyword>
<sequence length="374" mass="40753">MEEAAGGHAAVQGSPVMPWQADKALQERLAALNTSGRHITNLTSINGTTYAEIEEDAVSPGFAILLMYSLLLLILGAQTGLVIWKQKHKRSYELVTLLGLWLMPAIFSIHLGFWRFLVVWAGFTAVTLYLLWLCLGKKKVDMQTPRKVYTFFLAAYKIAWTLGVAGYVLLILDLFGVGLLLTALGLPAGTSLVLLWYGLYFGILGRDCAELMADAMAAGLNGRITSTAHSCGVCGGELRDYSHLGEAAPEGVEPVKQLSCKHSFHELCIRGWTIVGKKDVCPVCNEKVDLRHLYADRPWETQNLSWLQMLDAIRYMVVYNPIIFLVFSLLAHLAPHHTVHRSIAVAAGFGSPPPPPGFAAGMPPAVAAAAVRGL</sequence>
<keyword evidence="3" id="KW-0479">Metal-binding</keyword>
<dbReference type="Proteomes" id="UP000247498">
    <property type="component" value="Unassembled WGS sequence"/>
</dbReference>
<reference evidence="11 12" key="1">
    <citation type="journal article" date="2018" name="Sci. Rep.">
        <title>Raphidocelis subcapitata (=Pseudokirchneriella subcapitata) provides an insight into genome evolution and environmental adaptations in the Sphaeropleales.</title>
        <authorList>
            <person name="Suzuki S."/>
            <person name="Yamaguchi H."/>
            <person name="Nakajima N."/>
            <person name="Kawachi M."/>
        </authorList>
    </citation>
    <scope>NUCLEOTIDE SEQUENCE [LARGE SCALE GENOMIC DNA]</scope>
    <source>
        <strain evidence="11 12">NIES-35</strain>
    </source>
</reference>
<protein>
    <recommendedName>
        <fullName evidence="10">RING-type domain-containing protein</fullName>
    </recommendedName>
</protein>
<dbReference type="OrthoDB" id="8062037at2759"/>
<feature type="transmembrane region" description="Helical" evidence="9">
    <location>
        <begin position="148"/>
        <end position="169"/>
    </location>
</feature>
<organism evidence="11 12">
    <name type="scientific">Raphidocelis subcapitata</name>
    <dbReference type="NCBI Taxonomy" id="307507"/>
    <lineage>
        <taxon>Eukaryota</taxon>
        <taxon>Viridiplantae</taxon>
        <taxon>Chlorophyta</taxon>
        <taxon>core chlorophytes</taxon>
        <taxon>Chlorophyceae</taxon>
        <taxon>CS clade</taxon>
        <taxon>Sphaeropleales</taxon>
        <taxon>Selenastraceae</taxon>
        <taxon>Raphidocelis</taxon>
    </lineage>
</organism>
<dbReference type="PANTHER" id="PTHR13407">
    <property type="entry name" value="RNF121 PROTEIN"/>
    <property type="match status" value="1"/>
</dbReference>
<evidence type="ECO:0000313" key="11">
    <source>
        <dbReference type="EMBL" id="GBF93490.1"/>
    </source>
</evidence>
<feature type="transmembrane region" description="Helical" evidence="9">
    <location>
        <begin position="175"/>
        <end position="197"/>
    </location>
</feature>
<feature type="transmembrane region" description="Helical" evidence="9">
    <location>
        <begin position="312"/>
        <end position="334"/>
    </location>
</feature>
<dbReference type="AlphaFoldDB" id="A0A2V0P6K6"/>
<dbReference type="GO" id="GO:0008270">
    <property type="term" value="F:zinc ion binding"/>
    <property type="evidence" value="ECO:0007669"/>
    <property type="project" value="UniProtKB-KW"/>
</dbReference>
<dbReference type="Pfam" id="PF00097">
    <property type="entry name" value="zf-C3HC4"/>
    <property type="match status" value="1"/>
</dbReference>
<dbReference type="PANTHER" id="PTHR13407:SF0">
    <property type="entry name" value="FI05221P"/>
    <property type="match status" value="1"/>
</dbReference>
<keyword evidence="6 9" id="KW-1133">Transmembrane helix</keyword>
<proteinExistence type="predicted"/>
<evidence type="ECO:0000256" key="6">
    <source>
        <dbReference type="ARBA" id="ARBA00022989"/>
    </source>
</evidence>
<dbReference type="InterPro" id="IPR013083">
    <property type="entry name" value="Znf_RING/FYVE/PHD"/>
</dbReference>
<dbReference type="InParanoid" id="A0A2V0P6K6"/>
<keyword evidence="2 9" id="KW-0812">Transmembrane</keyword>
<evidence type="ECO:0000256" key="7">
    <source>
        <dbReference type="ARBA" id="ARBA00023136"/>
    </source>
</evidence>
<comment type="subcellular location">
    <subcellularLocation>
        <location evidence="1">Membrane</location>
        <topology evidence="1">Multi-pass membrane protein</topology>
    </subcellularLocation>
</comment>
<evidence type="ECO:0000259" key="10">
    <source>
        <dbReference type="PROSITE" id="PS50089"/>
    </source>
</evidence>
<feature type="domain" description="RING-type" evidence="10">
    <location>
        <begin position="231"/>
        <end position="285"/>
    </location>
</feature>
<keyword evidence="7 9" id="KW-0472">Membrane</keyword>
<feature type="transmembrane region" description="Helical" evidence="9">
    <location>
        <begin position="117"/>
        <end position="136"/>
    </location>
</feature>
<evidence type="ECO:0000313" key="12">
    <source>
        <dbReference type="Proteomes" id="UP000247498"/>
    </source>
</evidence>
<evidence type="ECO:0000256" key="5">
    <source>
        <dbReference type="ARBA" id="ARBA00022833"/>
    </source>
</evidence>
<name>A0A2V0P6K6_9CHLO</name>
<keyword evidence="12" id="KW-1185">Reference proteome</keyword>
<dbReference type="PROSITE" id="PS50089">
    <property type="entry name" value="ZF_RING_2"/>
    <property type="match status" value="1"/>
</dbReference>
<dbReference type="SMART" id="SM00184">
    <property type="entry name" value="RING"/>
    <property type="match status" value="1"/>
</dbReference>
<feature type="transmembrane region" description="Helical" evidence="9">
    <location>
        <begin position="91"/>
        <end position="111"/>
    </location>
</feature>
<dbReference type="GO" id="GO:0036503">
    <property type="term" value="P:ERAD pathway"/>
    <property type="evidence" value="ECO:0007669"/>
    <property type="project" value="TreeGrafter"/>
</dbReference>
<evidence type="ECO:0000256" key="8">
    <source>
        <dbReference type="PROSITE-ProRule" id="PRU00175"/>
    </source>
</evidence>
<dbReference type="EMBL" id="BDRX01000041">
    <property type="protein sequence ID" value="GBF93490.1"/>
    <property type="molecule type" value="Genomic_DNA"/>
</dbReference>
<evidence type="ECO:0000256" key="4">
    <source>
        <dbReference type="ARBA" id="ARBA00022771"/>
    </source>
</evidence>
<keyword evidence="5" id="KW-0862">Zinc</keyword>
<dbReference type="InterPro" id="IPR040176">
    <property type="entry name" value="RNF121/RNF175"/>
</dbReference>
<dbReference type="CDD" id="cd16475">
    <property type="entry name" value="RING-H2_RNF121-like"/>
    <property type="match status" value="1"/>
</dbReference>
<dbReference type="GO" id="GO:0000139">
    <property type="term" value="C:Golgi membrane"/>
    <property type="evidence" value="ECO:0007669"/>
    <property type="project" value="TreeGrafter"/>
</dbReference>
<feature type="transmembrane region" description="Helical" evidence="9">
    <location>
        <begin position="62"/>
        <end position="84"/>
    </location>
</feature>
<dbReference type="Gene3D" id="3.30.40.10">
    <property type="entry name" value="Zinc/RING finger domain, C3HC4 (zinc finger)"/>
    <property type="match status" value="1"/>
</dbReference>
<dbReference type="STRING" id="307507.A0A2V0P6K6"/>
<dbReference type="GO" id="GO:0061630">
    <property type="term" value="F:ubiquitin protein ligase activity"/>
    <property type="evidence" value="ECO:0007669"/>
    <property type="project" value="TreeGrafter"/>
</dbReference>
<comment type="caution">
    <text evidence="11">The sequence shown here is derived from an EMBL/GenBank/DDBJ whole genome shotgun (WGS) entry which is preliminary data.</text>
</comment>
<evidence type="ECO:0000256" key="9">
    <source>
        <dbReference type="SAM" id="Phobius"/>
    </source>
</evidence>
<accession>A0A2V0P6K6</accession>